<dbReference type="EnsemblMetazoa" id="CPIJ003751-RA">
    <property type="protein sequence ID" value="CPIJ003751-PA"/>
    <property type="gene ID" value="CPIJ003751"/>
</dbReference>
<dbReference type="GO" id="GO:0051015">
    <property type="term" value="F:actin filament binding"/>
    <property type="evidence" value="ECO:0007669"/>
    <property type="project" value="TreeGrafter"/>
</dbReference>
<gene>
    <name evidence="11" type="primary">6035092</name>
    <name evidence="10" type="ORF">CpipJ_CPIJ003751</name>
</gene>
<dbReference type="KEGG" id="cqu:CpipJ_CPIJ003751"/>
<feature type="region of interest" description="Disordered" evidence="7">
    <location>
        <begin position="631"/>
        <end position="699"/>
    </location>
</feature>
<reference evidence="10" key="1">
    <citation type="submission" date="2007-03" db="EMBL/GenBank/DDBJ databases">
        <title>Annotation of Culex pipiens quinquefasciatus.</title>
        <authorList>
            <consortium name="The Broad Institute Genome Sequencing Platform"/>
            <person name="Atkinson P.W."/>
            <person name="Hemingway J."/>
            <person name="Christensen B.M."/>
            <person name="Higgs S."/>
            <person name="Kodira C."/>
            <person name="Hannick L."/>
            <person name="Megy K."/>
            <person name="O'Leary S."/>
            <person name="Pearson M."/>
            <person name="Haas B.J."/>
            <person name="Mauceli E."/>
            <person name="Wortman J.R."/>
            <person name="Lee N.H."/>
            <person name="Guigo R."/>
            <person name="Stanke M."/>
            <person name="Alvarado L."/>
            <person name="Amedeo P."/>
            <person name="Antoine C.H."/>
            <person name="Arensburger P."/>
            <person name="Bidwell S.L."/>
            <person name="Crawford M."/>
            <person name="Camaro F."/>
            <person name="Devon K."/>
            <person name="Engels R."/>
            <person name="Hammond M."/>
            <person name="Howarth C."/>
            <person name="Koehrsen M."/>
            <person name="Lawson D."/>
            <person name="Montgomery P."/>
            <person name="Nene V."/>
            <person name="Nusbaum C."/>
            <person name="Puiu D."/>
            <person name="Romero-Severson J."/>
            <person name="Severson D.W."/>
            <person name="Shumway M."/>
            <person name="Sisk P."/>
            <person name="Stolte C."/>
            <person name="Zeng Q."/>
            <person name="Eisenstadt E."/>
            <person name="Fraser-Liggett C."/>
            <person name="Strausberg R."/>
            <person name="Galagan J."/>
            <person name="Birren B."/>
            <person name="Collins F.H."/>
        </authorList>
    </citation>
    <scope>NUCLEOTIDE SEQUENCE [LARGE SCALE GENOMIC DNA]</scope>
    <source>
        <strain evidence="10">JHB</strain>
    </source>
</reference>
<dbReference type="OrthoDB" id="5966927at2759"/>
<organism>
    <name type="scientific">Culex quinquefasciatus</name>
    <name type="common">Southern house mosquito</name>
    <name type="synonym">Culex pungens</name>
    <dbReference type="NCBI Taxonomy" id="7176"/>
    <lineage>
        <taxon>Eukaryota</taxon>
        <taxon>Metazoa</taxon>
        <taxon>Ecdysozoa</taxon>
        <taxon>Arthropoda</taxon>
        <taxon>Hexapoda</taxon>
        <taxon>Insecta</taxon>
        <taxon>Pterygota</taxon>
        <taxon>Neoptera</taxon>
        <taxon>Endopterygota</taxon>
        <taxon>Diptera</taxon>
        <taxon>Nematocera</taxon>
        <taxon>Culicoidea</taxon>
        <taxon>Culicidae</taxon>
        <taxon>Culicinae</taxon>
        <taxon>Culicini</taxon>
        <taxon>Culex</taxon>
        <taxon>Culex</taxon>
    </lineage>
</organism>
<evidence type="ECO:0000256" key="4">
    <source>
        <dbReference type="ARBA" id="ARBA00022989"/>
    </source>
</evidence>
<evidence type="ECO:0000313" key="11">
    <source>
        <dbReference type="EnsemblMetazoa" id="CPIJ003751-PA"/>
    </source>
</evidence>
<dbReference type="GO" id="GO:0030473">
    <property type="term" value="P:nuclear migration along microtubule"/>
    <property type="evidence" value="ECO:0007669"/>
    <property type="project" value="TreeGrafter"/>
</dbReference>
<evidence type="ECO:0000256" key="2">
    <source>
        <dbReference type="ARBA" id="ARBA00007600"/>
    </source>
</evidence>
<dbReference type="InterPro" id="IPR040041">
    <property type="entry name" value="TMEM201"/>
</dbReference>
<sequence>MNSLELVTGMVVPVLALGFVAAIALVNLFLSVRKRFPLRVNCWFCNTDTSVPYASGNCWHCPSCTQYNGFNEDGDYNREIPEQYREARPRSNATDDDKMIGGRARLPAQNGLCFGCNRNQELKIHQLASFVPEVEENYDAEVEEYQRQLEQAYKLCGRCERVVKRTLNDVKRNVLGAKLAQIGNRGLKVLDLHMEVNGKRDGLRKRRTVGNVCLGGIILLVGMRVWERGVEVELSRDRLEAVFGTVVANVALIVVSYAVAMKDTLVDQWNATLKHPVVVDGLDQLESARNVIQEKIGSYRRAEVPDSLLEEMLVASAKVEELIDGQQNALSNLALISLAGMLIAVRSRVPKVKLIVLICCGALEMILRTEAGATLLLAKGTTMATVELFLSSIALLTALSCVGQTEPRIDPTDNVNSSFHKIYSQQEGDESVAQSDLDETSTIPPQESSRCSHKGIDHSIRSINTTKSISPSVLTASTMRPFLELDSFATSPRSHYGGSMASVYAMHHQDSSLIPPPAPSVKSYASHQTGFGSLLKAPFFSVDNFTTAFPGTTSSRLTGFSMNAINQSTQLLLAEDDREAFDDIDRLSISGRMSTTRKDYPTMVNNPFATHHVDQLNESFASSASSILRQRTSTVSPPQFTATPSESWIAGGYWQSPSKDPEPHPSNNNNNNPFLSRTSSQSSGFESAPMTRRPTPEEPAAMPAIDLDRVSLFSEPVGVSARLNQTLTLPAVPPPSPRRNLFGERGLFEAGGASFERSSSFFPASRSHVNLGANGWQSAGQAMPAASPRHRRSLLNLSKLGEVQLPPN</sequence>
<feature type="transmembrane region" description="Helical" evidence="8">
    <location>
        <begin position="208"/>
        <end position="226"/>
    </location>
</feature>
<feature type="region of interest" description="Disordered" evidence="7">
    <location>
        <begin position="429"/>
        <end position="453"/>
    </location>
</feature>
<feature type="compositionally biased region" description="Polar residues" evidence="7">
    <location>
        <begin position="440"/>
        <end position="449"/>
    </location>
</feature>
<evidence type="ECO:0000313" key="12">
    <source>
        <dbReference type="Proteomes" id="UP000002320"/>
    </source>
</evidence>
<evidence type="ECO:0000256" key="5">
    <source>
        <dbReference type="ARBA" id="ARBA00023136"/>
    </source>
</evidence>
<dbReference type="InterPro" id="IPR018617">
    <property type="entry name" value="Ima1_N"/>
</dbReference>
<evidence type="ECO:0000259" key="9">
    <source>
        <dbReference type="Pfam" id="PF09779"/>
    </source>
</evidence>
<keyword evidence="4 8" id="KW-1133">Transmembrane helix</keyword>
<keyword evidence="3 8" id="KW-0812">Transmembrane</keyword>
<evidence type="ECO:0000256" key="7">
    <source>
        <dbReference type="SAM" id="MobiDB-lite"/>
    </source>
</evidence>
<dbReference type="Pfam" id="PF09779">
    <property type="entry name" value="Ima1_N"/>
    <property type="match status" value="1"/>
</dbReference>
<feature type="transmembrane region" description="Helical" evidence="8">
    <location>
        <begin position="241"/>
        <end position="260"/>
    </location>
</feature>
<dbReference type="EMBL" id="DS231864">
    <property type="protein sequence ID" value="EDS40165.1"/>
    <property type="molecule type" value="Genomic_DNA"/>
</dbReference>
<comment type="similarity">
    <text evidence="2">Belongs to the TMEM201 family.</text>
</comment>
<evidence type="ECO:0000256" key="6">
    <source>
        <dbReference type="ARBA" id="ARBA00023242"/>
    </source>
</evidence>
<feature type="compositionally biased region" description="Polar residues" evidence="7">
    <location>
        <begin position="673"/>
        <end position="685"/>
    </location>
</feature>
<reference evidence="11" key="2">
    <citation type="submission" date="2020-05" db="UniProtKB">
        <authorList>
            <consortium name="EnsemblMetazoa"/>
        </authorList>
    </citation>
    <scope>IDENTIFICATION</scope>
    <source>
        <strain evidence="11">JHB</strain>
    </source>
</reference>
<dbReference type="OMA" id="HKIYSQQ"/>
<proteinExistence type="inferred from homology"/>
<dbReference type="AlphaFoldDB" id="B0W9E0"/>
<evidence type="ECO:0000313" key="10">
    <source>
        <dbReference type="EMBL" id="EDS40165.1"/>
    </source>
</evidence>
<dbReference type="PANTHER" id="PTHR28646">
    <property type="entry name" value="TRANSMEMBRANE PROTEIN 201"/>
    <property type="match status" value="1"/>
</dbReference>
<dbReference type="GO" id="GO:0005637">
    <property type="term" value="C:nuclear inner membrane"/>
    <property type="evidence" value="ECO:0007669"/>
    <property type="project" value="UniProtKB-SubCell"/>
</dbReference>
<dbReference type="PANTHER" id="PTHR28646:SF1">
    <property type="entry name" value="TRANSMEMBRANE PROTEIN 201"/>
    <property type="match status" value="1"/>
</dbReference>
<keyword evidence="12" id="KW-1185">Reference proteome</keyword>
<dbReference type="Proteomes" id="UP000002320">
    <property type="component" value="Unassembled WGS sequence"/>
</dbReference>
<feature type="transmembrane region" description="Helical" evidence="8">
    <location>
        <begin position="6"/>
        <end position="30"/>
    </location>
</feature>
<comment type="subcellular location">
    <subcellularLocation>
        <location evidence="1">Nucleus inner membrane</location>
        <topology evidence="1">Multi-pass membrane protein</topology>
    </subcellularLocation>
</comment>
<evidence type="ECO:0000256" key="8">
    <source>
        <dbReference type="SAM" id="Phobius"/>
    </source>
</evidence>
<dbReference type="eggNOG" id="KOG4623">
    <property type="taxonomic scope" value="Eukaryota"/>
</dbReference>
<dbReference type="VEuPathDB" id="VectorBase:CQUJHB013185"/>
<protein>
    <recommendedName>
        <fullName evidence="9">Ima1 N-terminal domain-containing protein</fullName>
    </recommendedName>
</protein>
<accession>B0W9E0</accession>
<evidence type="ECO:0000256" key="1">
    <source>
        <dbReference type="ARBA" id="ARBA00004473"/>
    </source>
</evidence>
<keyword evidence="6" id="KW-0539">Nucleus</keyword>
<dbReference type="GO" id="GO:0005521">
    <property type="term" value="F:lamin binding"/>
    <property type="evidence" value="ECO:0007669"/>
    <property type="project" value="TreeGrafter"/>
</dbReference>
<feature type="compositionally biased region" description="Polar residues" evidence="7">
    <location>
        <begin position="631"/>
        <end position="646"/>
    </location>
</feature>
<dbReference type="InParanoid" id="B0W9E0"/>
<name>B0W9E0_CULQU</name>
<keyword evidence="5 8" id="KW-0472">Membrane</keyword>
<feature type="domain" description="Ima1 N-terminal" evidence="9">
    <location>
        <begin position="40"/>
        <end position="163"/>
    </location>
</feature>
<dbReference type="VEuPathDB" id="VectorBase:CPIJ003751"/>
<dbReference type="HOGENOM" id="CLU_306135_0_0_1"/>
<dbReference type="STRING" id="7176.B0W9E0"/>
<evidence type="ECO:0000256" key="3">
    <source>
        <dbReference type="ARBA" id="ARBA00022692"/>
    </source>
</evidence>